<dbReference type="SUPFAM" id="SSF54001">
    <property type="entry name" value="Cysteine proteinases"/>
    <property type="match status" value="1"/>
</dbReference>
<organism evidence="2 3">
    <name type="scientific">Patellaria atrata CBS 101060</name>
    <dbReference type="NCBI Taxonomy" id="1346257"/>
    <lineage>
        <taxon>Eukaryota</taxon>
        <taxon>Fungi</taxon>
        <taxon>Dikarya</taxon>
        <taxon>Ascomycota</taxon>
        <taxon>Pezizomycotina</taxon>
        <taxon>Dothideomycetes</taxon>
        <taxon>Dothideomycetes incertae sedis</taxon>
        <taxon>Patellariales</taxon>
        <taxon>Patellariaceae</taxon>
        <taxon>Patellaria</taxon>
    </lineage>
</organism>
<sequence>MPKKKGGKRKGGRDGTIEELLKHWCEKSIIETYKCNNCCACEIDCKKCTLCKKRITLEARNMLMALPQAVLLNIQRIRLGTEKRTDMLNLPEEGIDLSHISFVMERRASFTKSLLPSYTKAYPKDSGHYRTFLKKRVDWYYCDDANISKVKSVDWVKTRRLGDIIAVLLTPVTIMW</sequence>
<name>A0A9P4VN99_9PEZI</name>
<evidence type="ECO:0000313" key="3">
    <source>
        <dbReference type="Proteomes" id="UP000799429"/>
    </source>
</evidence>
<dbReference type="CDD" id="cd02257">
    <property type="entry name" value="Peptidase_C19"/>
    <property type="match status" value="1"/>
</dbReference>
<dbReference type="Proteomes" id="UP000799429">
    <property type="component" value="Unassembled WGS sequence"/>
</dbReference>
<keyword evidence="3" id="KW-1185">Reference proteome</keyword>
<dbReference type="AlphaFoldDB" id="A0A9P4VN99"/>
<feature type="domain" description="Peptidase C19 ubiquitin carboxyl-terminal hydrolase" evidence="1">
    <location>
        <begin position="28"/>
        <end position="153"/>
    </location>
</feature>
<proteinExistence type="predicted"/>
<comment type="caution">
    <text evidence="2">The sequence shown here is derived from an EMBL/GenBank/DDBJ whole genome shotgun (WGS) entry which is preliminary data.</text>
</comment>
<dbReference type="InterPro" id="IPR001394">
    <property type="entry name" value="Peptidase_C19_UCH"/>
</dbReference>
<dbReference type="InterPro" id="IPR038765">
    <property type="entry name" value="Papain-like_cys_pep_sf"/>
</dbReference>
<dbReference type="Pfam" id="PF00443">
    <property type="entry name" value="UCH"/>
    <property type="match status" value="1"/>
</dbReference>
<evidence type="ECO:0000313" key="2">
    <source>
        <dbReference type="EMBL" id="KAF2834284.1"/>
    </source>
</evidence>
<dbReference type="GO" id="GO:0016579">
    <property type="term" value="P:protein deubiquitination"/>
    <property type="evidence" value="ECO:0007669"/>
    <property type="project" value="InterPro"/>
</dbReference>
<gene>
    <name evidence="2" type="ORF">M501DRAFT_597261</name>
</gene>
<dbReference type="GO" id="GO:0004843">
    <property type="term" value="F:cysteine-type deubiquitinase activity"/>
    <property type="evidence" value="ECO:0007669"/>
    <property type="project" value="InterPro"/>
</dbReference>
<accession>A0A9P4VN99</accession>
<evidence type="ECO:0000259" key="1">
    <source>
        <dbReference type="Pfam" id="PF00443"/>
    </source>
</evidence>
<dbReference type="Gene3D" id="3.90.70.10">
    <property type="entry name" value="Cysteine proteinases"/>
    <property type="match status" value="1"/>
</dbReference>
<protein>
    <recommendedName>
        <fullName evidence="1">Peptidase C19 ubiquitin carboxyl-terminal hydrolase domain-containing protein</fullName>
    </recommendedName>
</protein>
<reference evidence="2" key="1">
    <citation type="journal article" date="2020" name="Stud. Mycol.">
        <title>101 Dothideomycetes genomes: a test case for predicting lifestyles and emergence of pathogens.</title>
        <authorList>
            <person name="Haridas S."/>
            <person name="Albert R."/>
            <person name="Binder M."/>
            <person name="Bloem J."/>
            <person name="Labutti K."/>
            <person name="Salamov A."/>
            <person name="Andreopoulos B."/>
            <person name="Baker S."/>
            <person name="Barry K."/>
            <person name="Bills G."/>
            <person name="Bluhm B."/>
            <person name="Cannon C."/>
            <person name="Castanera R."/>
            <person name="Culley D."/>
            <person name="Daum C."/>
            <person name="Ezra D."/>
            <person name="Gonzalez J."/>
            <person name="Henrissat B."/>
            <person name="Kuo A."/>
            <person name="Liang C."/>
            <person name="Lipzen A."/>
            <person name="Lutzoni F."/>
            <person name="Magnuson J."/>
            <person name="Mondo S."/>
            <person name="Nolan M."/>
            <person name="Ohm R."/>
            <person name="Pangilinan J."/>
            <person name="Park H.-J."/>
            <person name="Ramirez L."/>
            <person name="Alfaro M."/>
            <person name="Sun H."/>
            <person name="Tritt A."/>
            <person name="Yoshinaga Y."/>
            <person name="Zwiers L.-H."/>
            <person name="Turgeon B."/>
            <person name="Goodwin S."/>
            <person name="Spatafora J."/>
            <person name="Crous P."/>
            <person name="Grigoriev I."/>
        </authorList>
    </citation>
    <scope>NUCLEOTIDE SEQUENCE</scope>
    <source>
        <strain evidence="2">CBS 101060</strain>
    </source>
</reference>
<dbReference type="EMBL" id="MU006121">
    <property type="protein sequence ID" value="KAF2834284.1"/>
    <property type="molecule type" value="Genomic_DNA"/>
</dbReference>